<organism evidence="2 3">
    <name type="scientific">Rhizophagus irregularis</name>
    <dbReference type="NCBI Taxonomy" id="588596"/>
    <lineage>
        <taxon>Eukaryota</taxon>
        <taxon>Fungi</taxon>
        <taxon>Fungi incertae sedis</taxon>
        <taxon>Mucoromycota</taxon>
        <taxon>Glomeromycotina</taxon>
        <taxon>Glomeromycetes</taxon>
        <taxon>Glomerales</taxon>
        <taxon>Glomeraceae</taxon>
        <taxon>Rhizophagus</taxon>
    </lineage>
</organism>
<dbReference type="VEuPathDB" id="FungiDB:FUN_016178"/>
<comment type="caution">
    <text evidence="2">The sequence shown here is derived from an EMBL/GenBank/DDBJ whole genome shotgun (WGS) entry which is preliminary data.</text>
</comment>
<evidence type="ECO:0000313" key="3">
    <source>
        <dbReference type="Proteomes" id="UP000232688"/>
    </source>
</evidence>
<dbReference type="Proteomes" id="UP000232688">
    <property type="component" value="Unassembled WGS sequence"/>
</dbReference>
<dbReference type="EMBL" id="LLXH01000222">
    <property type="protein sequence ID" value="PKC70427.1"/>
    <property type="molecule type" value="Genomic_DNA"/>
</dbReference>
<evidence type="ECO:0000313" key="1">
    <source>
        <dbReference type="EMBL" id="PKC06787.1"/>
    </source>
</evidence>
<reference evidence="2 3" key="3">
    <citation type="submission" date="2017-10" db="EMBL/GenBank/DDBJ databases">
        <title>Extensive intraspecific genome diversity in a model arbuscular mycorrhizal fungus.</title>
        <authorList>
            <person name="Chen E.C.H."/>
            <person name="Morin E."/>
            <person name="Baudet D."/>
            <person name="Noel J."/>
            <person name="Ndikumana S."/>
            <person name="Charron P."/>
            <person name="St-Onge C."/>
            <person name="Giorgi J."/>
            <person name="Grigoriev I.V."/>
            <person name="Roux C."/>
            <person name="Martin F.M."/>
            <person name="Corradi N."/>
        </authorList>
    </citation>
    <scope>NUCLEOTIDE SEQUENCE [LARGE SCALE GENOMIC DNA]</scope>
    <source>
        <strain evidence="2 3">A1</strain>
    </source>
</reference>
<reference evidence="2 3" key="4">
    <citation type="submission" date="2017-10" db="EMBL/GenBank/DDBJ databases">
        <title>Genome analyses suggest a sexual origin of heterokaryosis in a supposedly ancient asexual fungus.</title>
        <authorList>
            <person name="Corradi N."/>
            <person name="Sedzielewska K."/>
            <person name="Noel J."/>
            <person name="Charron P."/>
            <person name="Farinelli L."/>
            <person name="Marton T."/>
            <person name="Kruger M."/>
            <person name="Pelin A."/>
            <person name="Brachmann A."/>
            <person name="Corradi N."/>
        </authorList>
    </citation>
    <scope>NUCLEOTIDE SEQUENCE [LARGE SCALE GENOMIC DNA]</scope>
    <source>
        <strain evidence="2 3">A1</strain>
    </source>
</reference>
<dbReference type="AlphaFoldDB" id="A0A2N0S4H2"/>
<accession>A0A2N0S4H2</accession>
<evidence type="ECO:0000313" key="4">
    <source>
        <dbReference type="Proteomes" id="UP000232722"/>
    </source>
</evidence>
<reference evidence="1 4" key="2">
    <citation type="submission" date="2017-09" db="EMBL/GenBank/DDBJ databases">
        <title>Extensive intraspecific genome diversity in a model arbuscular mycorrhizal fungus.</title>
        <authorList>
            <person name="Chen E.C."/>
            <person name="Morin E."/>
            <person name="Beaudet D."/>
            <person name="Noel J."/>
            <person name="Ndikumana S."/>
            <person name="Charron P."/>
            <person name="St-Onge C."/>
            <person name="Giorgi J."/>
            <person name="Grigoriev I.V."/>
            <person name="Roux C."/>
            <person name="Martin F.M."/>
            <person name="Corradi N."/>
        </authorList>
    </citation>
    <scope>NUCLEOTIDE SEQUENCE [LARGE SCALE GENOMIC DNA]</scope>
    <source>
        <strain evidence="1 4">A5</strain>
    </source>
</reference>
<dbReference type="Proteomes" id="UP000232722">
    <property type="component" value="Unassembled WGS sequence"/>
</dbReference>
<reference evidence="1 4" key="1">
    <citation type="submission" date="2016-04" db="EMBL/GenBank/DDBJ databases">
        <title>Genome analyses suggest a sexual origin of heterokaryosis in a supposedly ancient asexual fungus.</title>
        <authorList>
            <person name="Ropars J."/>
            <person name="Sedzielewska K."/>
            <person name="Noel J."/>
            <person name="Charron P."/>
            <person name="Farinelli L."/>
            <person name="Marton T."/>
            <person name="Kruger M."/>
            <person name="Pelin A."/>
            <person name="Brachmann A."/>
            <person name="Corradi N."/>
        </authorList>
    </citation>
    <scope>NUCLEOTIDE SEQUENCE [LARGE SCALE GENOMIC DNA]</scope>
    <source>
        <strain evidence="1 4">A5</strain>
    </source>
</reference>
<proteinExistence type="predicted"/>
<dbReference type="EMBL" id="LLXJ01000715">
    <property type="protein sequence ID" value="PKC06787.1"/>
    <property type="molecule type" value="Genomic_DNA"/>
</dbReference>
<sequence length="174" mass="20472">MEYRDGLTYHSIILRYRDDLLTRAFGESQNNDETYMYRRNKSSISPKSLLASFIEEDYISPWNWKRVYSFLAQVHDYEIKDAVLKMITQFSNDSGSIIVLGEDTRLWLHAWRCGHTKRYTEKSFLSYLATLLQLLFNPCQAIIWDYIGLCQVTGVIKFGKEMSLLELIDKLDES</sequence>
<name>A0A2N0S4H2_9GLOM</name>
<dbReference type="VEuPathDB" id="FungiDB:RhiirA1_454765"/>
<protein>
    <submittedName>
        <fullName evidence="2">Uncharacterized protein</fullName>
    </submittedName>
</protein>
<evidence type="ECO:0000313" key="2">
    <source>
        <dbReference type="EMBL" id="PKC70427.1"/>
    </source>
</evidence>
<gene>
    <name evidence="2" type="ORF">RhiirA1_454765</name>
    <name evidence="1" type="ORF">RhiirA5_419080</name>
</gene>